<organism evidence="1 2">
    <name type="scientific">Pseudomonas savastanoi pv. glycinea</name>
    <name type="common">Pseudomonas syringae pv. glycinea</name>
    <dbReference type="NCBI Taxonomy" id="318"/>
    <lineage>
        <taxon>Bacteria</taxon>
        <taxon>Pseudomonadati</taxon>
        <taxon>Pseudomonadota</taxon>
        <taxon>Gammaproteobacteria</taxon>
        <taxon>Pseudomonadales</taxon>
        <taxon>Pseudomonadaceae</taxon>
        <taxon>Pseudomonas</taxon>
    </lineage>
</organism>
<sequence length="208" mass="23140">MSKVTVSISISRNPEMVRTSLYDRISEKRLADEALAREKALHAASAPPTVPEPEPVPVLPLELTRNEITVAGLKLVMPQRVNFQEISITLEKDGHPITLTITRRPVRDDLTLNRYTDLYLANLRERHPDIDTVRQRDCLLAGNAAVALDYVLTSRQGLSHGRAINAITTAENGDKQWLCISTMIDPDTATLADWLIDFDAVLEAIVAH</sequence>
<evidence type="ECO:0000313" key="1">
    <source>
        <dbReference type="EMBL" id="RMM65922.1"/>
    </source>
</evidence>
<reference evidence="1 2" key="1">
    <citation type="submission" date="2018-08" db="EMBL/GenBank/DDBJ databases">
        <title>Recombination of ecologically and evolutionarily significant loci maintains genetic cohesion in the Pseudomonas syringae species complex.</title>
        <authorList>
            <person name="Dillon M."/>
            <person name="Thakur S."/>
            <person name="Almeida R.N.D."/>
            <person name="Weir B.S."/>
            <person name="Guttman D.S."/>
        </authorList>
    </citation>
    <scope>NUCLEOTIDE SEQUENCE [LARGE SCALE GENOMIC DNA]</scope>
    <source>
        <strain evidence="1 2">ICMP 4324</strain>
    </source>
</reference>
<accession>A0A3M3FYC9</accession>
<dbReference type="Proteomes" id="UP000276829">
    <property type="component" value="Unassembled WGS sequence"/>
</dbReference>
<protein>
    <submittedName>
        <fullName evidence="1">Uncharacterized protein</fullName>
    </submittedName>
</protein>
<name>A0A3M3FYC9_PSESG</name>
<proteinExistence type="predicted"/>
<dbReference type="EMBL" id="RBON01000229">
    <property type="protein sequence ID" value="RMM65922.1"/>
    <property type="molecule type" value="Genomic_DNA"/>
</dbReference>
<gene>
    <name evidence="1" type="ORF">ALQ73_04834</name>
</gene>
<dbReference type="AlphaFoldDB" id="A0A3M3FYC9"/>
<dbReference type="Gene3D" id="3.40.1000.10">
    <property type="entry name" value="Mog1/PsbP, alpha/beta/alpha sandwich"/>
    <property type="match status" value="1"/>
</dbReference>
<comment type="caution">
    <text evidence="1">The sequence shown here is derived from an EMBL/GenBank/DDBJ whole genome shotgun (WGS) entry which is preliminary data.</text>
</comment>
<evidence type="ECO:0000313" key="2">
    <source>
        <dbReference type="Proteomes" id="UP000276829"/>
    </source>
</evidence>